<sequence length="346" mass="38220">MRGLTRAAKRAGEMAFNAGGGAVNWFPGHRAAASRAIRDRLKLCRPLVIEVRDARIPLSSANEDLQPVLAAKRRILALNKKDLANPNILNMVHSSRVRKSKAVKTFLSSSSTLTKVQSAINEGRLVLPKMQVDKAPLPIHTIDLSNAKVLIRLEQAEWAKGKNVIIGEARLKNSEDKILAREVVLEKTPDGKELQKITVKASKLGGQASSSRASSRPVAQARPVRPVLPTGQAQGRPKMIKPRRPEVGTWKVNESKVQGKFAKHKPTFHQLLNKYMKQKAVPKDRPLKKRPWSPPHQNRPSSPQGESSKRRGDVTTPFPLQKVYATMPWAPPPSCSSCPTWEHGGI</sequence>
<feature type="region of interest" description="Disordered" evidence="3">
    <location>
        <begin position="202"/>
        <end position="248"/>
    </location>
</feature>
<dbReference type="GO" id="GO:0005739">
    <property type="term" value="C:mitochondrion"/>
    <property type="evidence" value="ECO:0007669"/>
    <property type="project" value="TreeGrafter"/>
</dbReference>
<accession>A0A2T8I8U0</accession>
<dbReference type="Gramene" id="PVH34085">
    <property type="protein sequence ID" value="PVH34085"/>
    <property type="gene ID" value="PAHAL_8G139000"/>
</dbReference>
<evidence type="ECO:0000256" key="1">
    <source>
        <dbReference type="ARBA" id="ARBA00022741"/>
    </source>
</evidence>
<dbReference type="AlphaFoldDB" id="A0A2T8I8U0"/>
<organism evidence="4">
    <name type="scientific">Panicum hallii</name>
    <dbReference type="NCBI Taxonomy" id="206008"/>
    <lineage>
        <taxon>Eukaryota</taxon>
        <taxon>Viridiplantae</taxon>
        <taxon>Streptophyta</taxon>
        <taxon>Embryophyta</taxon>
        <taxon>Tracheophyta</taxon>
        <taxon>Spermatophyta</taxon>
        <taxon>Magnoliopsida</taxon>
        <taxon>Liliopsida</taxon>
        <taxon>Poales</taxon>
        <taxon>Poaceae</taxon>
        <taxon>PACMAD clade</taxon>
        <taxon>Panicoideae</taxon>
        <taxon>Panicodae</taxon>
        <taxon>Paniceae</taxon>
        <taxon>Panicinae</taxon>
        <taxon>Panicum</taxon>
        <taxon>Panicum sect. Panicum</taxon>
    </lineage>
</organism>
<dbReference type="GO" id="GO:0003924">
    <property type="term" value="F:GTPase activity"/>
    <property type="evidence" value="ECO:0007669"/>
    <property type="project" value="TreeGrafter"/>
</dbReference>
<evidence type="ECO:0000256" key="2">
    <source>
        <dbReference type="ARBA" id="ARBA00023134"/>
    </source>
</evidence>
<dbReference type="Gene3D" id="3.40.50.300">
    <property type="entry name" value="P-loop containing nucleotide triphosphate hydrolases"/>
    <property type="match status" value="1"/>
</dbReference>
<dbReference type="GO" id="GO:0032543">
    <property type="term" value="P:mitochondrial translation"/>
    <property type="evidence" value="ECO:0007669"/>
    <property type="project" value="TreeGrafter"/>
</dbReference>
<reference evidence="4" key="1">
    <citation type="submission" date="2018-04" db="EMBL/GenBank/DDBJ databases">
        <title>WGS assembly of Panicum hallii.</title>
        <authorList>
            <person name="Lovell J."/>
            <person name="Jenkins J."/>
            <person name="Lowry D."/>
            <person name="Mamidi S."/>
            <person name="Sreedasyam A."/>
            <person name="Weng X."/>
            <person name="Barry K."/>
            <person name="Bonette J."/>
            <person name="Campitelli B."/>
            <person name="Daum C."/>
            <person name="Gordon S."/>
            <person name="Gould B."/>
            <person name="Lipzen A."/>
            <person name="Macqueen A."/>
            <person name="Palacio-Mejia J."/>
            <person name="Plott C."/>
            <person name="Shakirov E."/>
            <person name="Shu S."/>
            <person name="Yoshinaga Y."/>
            <person name="Zane M."/>
            <person name="Rokhsar D."/>
            <person name="Grimwood J."/>
            <person name="Schmutz J."/>
            <person name="Juenger T."/>
        </authorList>
    </citation>
    <scope>NUCLEOTIDE SEQUENCE [LARGE SCALE GENOMIC DNA]</scope>
    <source>
        <strain evidence="4">FIL2</strain>
    </source>
</reference>
<dbReference type="EMBL" id="CM008053">
    <property type="protein sequence ID" value="PVH34085.1"/>
    <property type="molecule type" value="Genomic_DNA"/>
</dbReference>
<gene>
    <name evidence="4" type="ORF">PAHAL_8G139000</name>
</gene>
<name>A0A2T8I8U0_9POAL</name>
<keyword evidence="1" id="KW-0547">Nucleotide-binding</keyword>
<dbReference type="InterPro" id="IPR027417">
    <property type="entry name" value="P-loop_NTPase"/>
</dbReference>
<evidence type="ECO:0000313" key="4">
    <source>
        <dbReference type="EMBL" id="PVH34085.1"/>
    </source>
</evidence>
<feature type="region of interest" description="Disordered" evidence="3">
    <location>
        <begin position="277"/>
        <end position="346"/>
    </location>
</feature>
<keyword evidence="2" id="KW-0342">GTP-binding</keyword>
<dbReference type="GO" id="GO:0005525">
    <property type="term" value="F:GTP binding"/>
    <property type="evidence" value="ECO:0007669"/>
    <property type="project" value="UniProtKB-KW"/>
</dbReference>
<dbReference type="PANTHER" id="PTHR45782">
    <property type="entry name" value="MITOCHONDRIAL RIBOSOME-ASSOCIATED GTPASE 1"/>
    <property type="match status" value="1"/>
</dbReference>
<dbReference type="Proteomes" id="UP000243499">
    <property type="component" value="Chromosome 8"/>
</dbReference>
<proteinExistence type="predicted"/>
<feature type="compositionally biased region" description="Polar residues" evidence="3">
    <location>
        <begin position="295"/>
        <end position="306"/>
    </location>
</feature>
<evidence type="ECO:0008006" key="5">
    <source>
        <dbReference type="Google" id="ProtNLM"/>
    </source>
</evidence>
<evidence type="ECO:0000256" key="3">
    <source>
        <dbReference type="SAM" id="MobiDB-lite"/>
    </source>
</evidence>
<protein>
    <recommendedName>
        <fullName evidence="5">G domain-containing protein</fullName>
    </recommendedName>
</protein>
<dbReference type="PANTHER" id="PTHR45782:SF4">
    <property type="entry name" value="MITOCHONDRIAL RIBOSOME-ASSOCIATED GTPASE 1"/>
    <property type="match status" value="1"/>
</dbReference>